<dbReference type="PROSITE" id="PS51257">
    <property type="entry name" value="PROKAR_LIPOPROTEIN"/>
    <property type="match status" value="1"/>
</dbReference>
<dbReference type="RefSeq" id="WP_184810159.1">
    <property type="nucleotide sequence ID" value="NZ_JACHJQ010000002.1"/>
</dbReference>
<comment type="caution">
    <text evidence="3">The sequence shown here is derived from an EMBL/GenBank/DDBJ whole genome shotgun (WGS) entry which is preliminary data.</text>
</comment>
<feature type="chain" id="PRO_5039126746" evidence="1">
    <location>
        <begin position="18"/>
        <end position="320"/>
    </location>
</feature>
<dbReference type="Gene3D" id="3.40.190.120">
    <property type="entry name" value="Osmoprotection protein (prox), domain 2"/>
    <property type="match status" value="1"/>
</dbReference>
<organism evidence="3 4">
    <name type="scientific">Actinophytocola algeriensis</name>
    <dbReference type="NCBI Taxonomy" id="1768010"/>
    <lineage>
        <taxon>Bacteria</taxon>
        <taxon>Bacillati</taxon>
        <taxon>Actinomycetota</taxon>
        <taxon>Actinomycetes</taxon>
        <taxon>Pseudonocardiales</taxon>
        <taxon>Pseudonocardiaceae</taxon>
    </lineage>
</organism>
<gene>
    <name evidence="3" type="ORF">FHR82_002241</name>
</gene>
<protein>
    <submittedName>
        <fullName evidence="3">Osmoprotectant transport system substrate-binding protein</fullName>
    </submittedName>
</protein>
<dbReference type="Pfam" id="PF04069">
    <property type="entry name" value="OpuAC"/>
    <property type="match status" value="1"/>
</dbReference>
<dbReference type="SUPFAM" id="SSF53850">
    <property type="entry name" value="Periplasmic binding protein-like II"/>
    <property type="match status" value="1"/>
</dbReference>
<dbReference type="InterPro" id="IPR007210">
    <property type="entry name" value="ABC_Gly_betaine_transp_sub-bd"/>
</dbReference>
<evidence type="ECO:0000259" key="2">
    <source>
        <dbReference type="Pfam" id="PF04069"/>
    </source>
</evidence>
<evidence type="ECO:0000313" key="3">
    <source>
        <dbReference type="EMBL" id="MBB4906024.1"/>
    </source>
</evidence>
<dbReference type="Gene3D" id="3.40.190.10">
    <property type="entry name" value="Periplasmic binding protein-like II"/>
    <property type="match status" value="1"/>
</dbReference>
<name>A0A7W7Q313_9PSEU</name>
<evidence type="ECO:0000313" key="4">
    <source>
        <dbReference type="Proteomes" id="UP000520767"/>
    </source>
</evidence>
<dbReference type="AlphaFoldDB" id="A0A7W7Q313"/>
<reference evidence="3 4" key="1">
    <citation type="submission" date="2020-08" db="EMBL/GenBank/DDBJ databases">
        <title>Genomic Encyclopedia of Type Strains, Phase III (KMG-III): the genomes of soil and plant-associated and newly described type strains.</title>
        <authorList>
            <person name="Whitman W."/>
        </authorList>
    </citation>
    <scope>NUCLEOTIDE SEQUENCE [LARGE SCALE GENOMIC DNA]</scope>
    <source>
        <strain evidence="3 4">CECT 8960</strain>
    </source>
</reference>
<feature type="domain" description="ABC-type glycine betaine transport system substrate-binding" evidence="2">
    <location>
        <begin position="46"/>
        <end position="314"/>
    </location>
</feature>
<keyword evidence="1" id="KW-0732">Signal</keyword>
<proteinExistence type="predicted"/>
<sequence length="320" mass="34158">MRGLSTVAALVSLAVLAAGCTIEDEPTKAEAGAGSIEKIDALDGVTITVGSKEFDEQLVLGQIAILTLQAAGADPVDQTNITGTDAVRQSLVTGQIDLYWEYTGTAWVSFLKQTERVTDPEQLFDKVKTLDAENDVTWWARAPGNDTYAIAANRAAAEEHGVTTISDYAELAKSNPEAASTCMGPEFNSRDDGLPGLTAMYGFTLPDAQRHEVNDAVVYTEVGSGKTCDFGSVASTDGRIPAQDLIVLEDDKSFFPIYNPAITIRTELATKYPGLEDVFTPIAEALDDKTLLALNEQVSVEGAAPEKVAADWLRDKGFIG</sequence>
<dbReference type="GO" id="GO:0043190">
    <property type="term" value="C:ATP-binding cassette (ABC) transporter complex"/>
    <property type="evidence" value="ECO:0007669"/>
    <property type="project" value="InterPro"/>
</dbReference>
<keyword evidence="4" id="KW-1185">Reference proteome</keyword>
<dbReference type="GO" id="GO:0022857">
    <property type="term" value="F:transmembrane transporter activity"/>
    <property type="evidence" value="ECO:0007669"/>
    <property type="project" value="InterPro"/>
</dbReference>
<dbReference type="Proteomes" id="UP000520767">
    <property type="component" value="Unassembled WGS sequence"/>
</dbReference>
<dbReference type="EMBL" id="JACHJQ010000002">
    <property type="protein sequence ID" value="MBB4906024.1"/>
    <property type="molecule type" value="Genomic_DNA"/>
</dbReference>
<accession>A0A7W7Q313</accession>
<feature type="signal peptide" evidence="1">
    <location>
        <begin position="1"/>
        <end position="17"/>
    </location>
</feature>
<evidence type="ECO:0000256" key="1">
    <source>
        <dbReference type="SAM" id="SignalP"/>
    </source>
</evidence>